<gene>
    <name evidence="1" type="ORF">R9Z33_09300</name>
</gene>
<accession>A0ABZ0PNJ4</accession>
<dbReference type="InterPro" id="IPR014710">
    <property type="entry name" value="RmlC-like_jellyroll"/>
</dbReference>
<dbReference type="Proteomes" id="UP001305521">
    <property type="component" value="Chromosome"/>
</dbReference>
<reference evidence="1 2" key="1">
    <citation type="submission" date="2023-11" db="EMBL/GenBank/DDBJ databases">
        <title>Arctic aerobic anoxygenic photoheterotroph Sediminicoccus rosea KRV36 adapts its photosynthesis to long days of polar summer.</title>
        <authorList>
            <person name="Tomasch J."/>
            <person name="Kopejtka K."/>
            <person name="Bily T."/>
            <person name="Gardiner A.T."/>
            <person name="Gardian Z."/>
            <person name="Shivaramu S."/>
            <person name="Koblizek M."/>
            <person name="Engelhardt F."/>
            <person name="Kaftan D."/>
        </authorList>
    </citation>
    <scope>NUCLEOTIDE SEQUENCE [LARGE SCALE GENOMIC DNA]</scope>
    <source>
        <strain evidence="1 2">R-30</strain>
    </source>
</reference>
<organism evidence="1 2">
    <name type="scientific">Sediminicoccus rosea</name>
    <dbReference type="NCBI Taxonomy" id="1225128"/>
    <lineage>
        <taxon>Bacteria</taxon>
        <taxon>Pseudomonadati</taxon>
        <taxon>Pseudomonadota</taxon>
        <taxon>Alphaproteobacteria</taxon>
        <taxon>Acetobacterales</taxon>
        <taxon>Roseomonadaceae</taxon>
        <taxon>Sediminicoccus</taxon>
    </lineage>
</organism>
<keyword evidence="1" id="KW-0560">Oxidoreductase</keyword>
<proteinExistence type="predicted"/>
<evidence type="ECO:0000313" key="2">
    <source>
        <dbReference type="Proteomes" id="UP001305521"/>
    </source>
</evidence>
<name>A0ABZ0PNJ4_9PROT</name>
<keyword evidence="2" id="KW-1185">Reference proteome</keyword>
<dbReference type="CDD" id="cd10548">
    <property type="entry name" value="cupin_CDO"/>
    <property type="match status" value="1"/>
</dbReference>
<sequence>MNSMDVKAARTAAVAAAVGRVREIEARMGVTREALEAIKAELMTLAAQEHLFPSAEFPPPPNGEKGSNRYLLREEDNNRFALYLNALNPGNETKPHDHTTWAVVVAVDGQELNKVYDRVDDGSDPERCEMRVREEIMVEPGRGICLMPDDIHSIHTTGTRPTRHLHMYGLALEKLDGRRAFDDKTGVVSYYNKNFMKPTADAKA</sequence>
<dbReference type="Gene3D" id="2.60.120.10">
    <property type="entry name" value="Jelly Rolls"/>
    <property type="match status" value="1"/>
</dbReference>
<protein>
    <submittedName>
        <fullName evidence="1">Cysteine dioxygenase family protein</fullName>
    </submittedName>
</protein>
<keyword evidence="1" id="KW-0223">Dioxygenase</keyword>
<dbReference type="GO" id="GO:0051213">
    <property type="term" value="F:dioxygenase activity"/>
    <property type="evidence" value="ECO:0007669"/>
    <property type="project" value="UniProtKB-KW"/>
</dbReference>
<dbReference type="SUPFAM" id="SSF51182">
    <property type="entry name" value="RmlC-like cupins"/>
    <property type="match status" value="1"/>
</dbReference>
<dbReference type="EMBL" id="CP137852">
    <property type="protein sequence ID" value="WPB87056.1"/>
    <property type="molecule type" value="Genomic_DNA"/>
</dbReference>
<dbReference type="RefSeq" id="WP_318651013.1">
    <property type="nucleotide sequence ID" value="NZ_CP137852.1"/>
</dbReference>
<dbReference type="InterPro" id="IPR011051">
    <property type="entry name" value="RmlC_Cupin_sf"/>
</dbReference>
<evidence type="ECO:0000313" key="1">
    <source>
        <dbReference type="EMBL" id="WPB87056.1"/>
    </source>
</evidence>